<dbReference type="InterPro" id="IPR036962">
    <property type="entry name" value="Glyco_hydro_3_N_sf"/>
</dbReference>
<dbReference type="PANTHER" id="PTHR30480:SF13">
    <property type="entry name" value="BETA-HEXOSAMINIDASE"/>
    <property type="match status" value="1"/>
</dbReference>
<dbReference type="PANTHER" id="PTHR30480">
    <property type="entry name" value="BETA-HEXOSAMINIDASE-RELATED"/>
    <property type="match status" value="1"/>
</dbReference>
<keyword evidence="4" id="KW-0378">Hydrolase</keyword>
<comment type="similarity">
    <text evidence="2">Belongs to the glycosyl hydrolase 3 family.</text>
</comment>
<dbReference type="GO" id="GO:0004563">
    <property type="term" value="F:beta-N-acetylhexosaminidase activity"/>
    <property type="evidence" value="ECO:0007669"/>
    <property type="project" value="UniProtKB-EC"/>
</dbReference>
<dbReference type="InterPro" id="IPR050226">
    <property type="entry name" value="NagZ_Beta-hexosaminidase"/>
</dbReference>
<dbReference type="InterPro" id="IPR001764">
    <property type="entry name" value="Glyco_hydro_3_N"/>
</dbReference>
<dbReference type="Pfam" id="PF00933">
    <property type="entry name" value="Glyco_hydro_3"/>
    <property type="match status" value="1"/>
</dbReference>
<dbReference type="GO" id="GO:0009254">
    <property type="term" value="P:peptidoglycan turnover"/>
    <property type="evidence" value="ECO:0007669"/>
    <property type="project" value="TreeGrafter"/>
</dbReference>
<feature type="non-terminal residue" evidence="7">
    <location>
        <position position="95"/>
    </location>
</feature>
<dbReference type="EC" id="3.2.1.52" evidence="3"/>
<sequence length="95" mass="9791">MRAVTDALQSYAPSGNSLLITTDEEGGSVQHLKGDGFDTIPSQVAQGSMTQTALRSSWARWGSQLAAAGVNVDLAPVVDTVTVSRSSNDAIGALN</sequence>
<organism evidence="7">
    <name type="scientific">uncultured Bifidobacterium sp</name>
    <dbReference type="NCBI Taxonomy" id="165187"/>
    <lineage>
        <taxon>Bacteria</taxon>
        <taxon>Bacillati</taxon>
        <taxon>Actinomycetota</taxon>
        <taxon>Actinomycetes</taxon>
        <taxon>Bifidobacteriales</taxon>
        <taxon>Bifidobacteriaceae</taxon>
        <taxon>Bifidobacterium</taxon>
        <taxon>environmental samples</taxon>
    </lineage>
</organism>
<evidence type="ECO:0000256" key="5">
    <source>
        <dbReference type="ARBA" id="ARBA00023295"/>
    </source>
</evidence>
<name>A0A060CGD1_9BIFI</name>
<dbReference type="EMBL" id="KF126594">
    <property type="protein sequence ID" value="AIA93942.1"/>
    <property type="molecule type" value="Genomic_DNA"/>
</dbReference>
<evidence type="ECO:0000313" key="7">
    <source>
        <dbReference type="EMBL" id="AIA93942.1"/>
    </source>
</evidence>
<evidence type="ECO:0000256" key="2">
    <source>
        <dbReference type="ARBA" id="ARBA00005336"/>
    </source>
</evidence>
<reference evidence="7" key="1">
    <citation type="journal article" date="2013" name="Environ. Microbiol.">
        <title>Seasonally variable intestinal metagenomes of the red palm weevil (Rhynchophorus ferrugineus).</title>
        <authorList>
            <person name="Jia S."/>
            <person name="Zhang X."/>
            <person name="Zhang G."/>
            <person name="Yin A."/>
            <person name="Zhang S."/>
            <person name="Li F."/>
            <person name="Wang L."/>
            <person name="Zhao D."/>
            <person name="Yun Q."/>
            <person name="Tala"/>
            <person name="Wang J."/>
            <person name="Sun G."/>
            <person name="Baabdullah M."/>
            <person name="Yu X."/>
            <person name="Hu S."/>
            <person name="Al-Mssallem I.S."/>
            <person name="Yu J."/>
        </authorList>
    </citation>
    <scope>NUCLEOTIDE SEQUENCE</scope>
</reference>
<feature type="domain" description="Glycoside hydrolase family 3 N-terminal" evidence="6">
    <location>
        <begin position="10"/>
        <end position="90"/>
    </location>
</feature>
<proteinExistence type="inferred from homology"/>
<evidence type="ECO:0000256" key="1">
    <source>
        <dbReference type="ARBA" id="ARBA00001231"/>
    </source>
</evidence>
<dbReference type="AlphaFoldDB" id="A0A060CGD1"/>
<dbReference type="InterPro" id="IPR017853">
    <property type="entry name" value="GH"/>
</dbReference>
<keyword evidence="5" id="KW-0326">Glycosidase</keyword>
<accession>A0A060CGD1</accession>
<dbReference type="Gene3D" id="3.20.20.300">
    <property type="entry name" value="Glycoside hydrolase, family 3, N-terminal domain"/>
    <property type="match status" value="1"/>
</dbReference>
<dbReference type="GO" id="GO:0005975">
    <property type="term" value="P:carbohydrate metabolic process"/>
    <property type="evidence" value="ECO:0007669"/>
    <property type="project" value="InterPro"/>
</dbReference>
<evidence type="ECO:0000256" key="4">
    <source>
        <dbReference type="ARBA" id="ARBA00022801"/>
    </source>
</evidence>
<comment type="catalytic activity">
    <reaction evidence="1">
        <text>Hydrolysis of terminal non-reducing N-acetyl-D-hexosamine residues in N-acetyl-beta-D-hexosaminides.</text>
        <dbReference type="EC" id="3.2.1.52"/>
    </reaction>
</comment>
<evidence type="ECO:0000256" key="3">
    <source>
        <dbReference type="ARBA" id="ARBA00012663"/>
    </source>
</evidence>
<evidence type="ECO:0000259" key="6">
    <source>
        <dbReference type="Pfam" id="PF00933"/>
    </source>
</evidence>
<dbReference type="SUPFAM" id="SSF51445">
    <property type="entry name" value="(Trans)glycosidases"/>
    <property type="match status" value="1"/>
</dbReference>
<protein>
    <recommendedName>
        <fullName evidence="3">beta-N-acetylhexosaminidase</fullName>
        <ecNumber evidence="3">3.2.1.52</ecNumber>
    </recommendedName>
</protein>